<protein>
    <submittedName>
        <fullName evidence="2">Uncharacterized protein</fullName>
    </submittedName>
</protein>
<dbReference type="Proteomes" id="UP001165060">
    <property type="component" value="Unassembled WGS sequence"/>
</dbReference>
<keyword evidence="1" id="KW-0732">Signal</keyword>
<feature type="chain" id="PRO_5046732953" evidence="1">
    <location>
        <begin position="20"/>
        <end position="291"/>
    </location>
</feature>
<dbReference type="Gene3D" id="3.10.450.50">
    <property type="match status" value="1"/>
</dbReference>
<dbReference type="SUPFAM" id="SSF54427">
    <property type="entry name" value="NTF2-like"/>
    <property type="match status" value="1"/>
</dbReference>
<gene>
    <name evidence="2" type="ORF">TeGR_g13229</name>
</gene>
<sequence>MLAMHFVALILLLTSNVSPFHLSSIPPPLPSRLTSSRTPATSRLTSSRCAPASSRLCSIRPDLEAAIGTEPPVAQMVDEASLPTFSIPPDKLIGLAKAFTAAQIAGTAGGGDGGVDWFADDFRFVAPVVGPFDKALFIDSLSNFDLPTAFPDLLNNFHHWRVCPFEPNRVYYSIKFQGTNTGEILSRPATFKKVESPIQAQSLTFNERGEVTKFTIGYVLDKETGNTGGLGGVFGLFHAIGYGLPFPEAQPYRPSLFYGGLMSINKGLQSAFRTNPAAKRAVDGLIETFSK</sequence>
<dbReference type="InterPro" id="IPR032710">
    <property type="entry name" value="NTF2-like_dom_sf"/>
</dbReference>
<accession>A0ABQ6M5H4</accession>
<keyword evidence="3" id="KW-1185">Reference proteome</keyword>
<evidence type="ECO:0000256" key="1">
    <source>
        <dbReference type="SAM" id="SignalP"/>
    </source>
</evidence>
<organism evidence="2 3">
    <name type="scientific">Tetraparma gracilis</name>
    <dbReference type="NCBI Taxonomy" id="2962635"/>
    <lineage>
        <taxon>Eukaryota</taxon>
        <taxon>Sar</taxon>
        <taxon>Stramenopiles</taxon>
        <taxon>Ochrophyta</taxon>
        <taxon>Bolidophyceae</taxon>
        <taxon>Parmales</taxon>
        <taxon>Triparmaceae</taxon>
        <taxon>Tetraparma</taxon>
    </lineage>
</organism>
<evidence type="ECO:0000313" key="3">
    <source>
        <dbReference type="Proteomes" id="UP001165060"/>
    </source>
</evidence>
<feature type="signal peptide" evidence="1">
    <location>
        <begin position="1"/>
        <end position="19"/>
    </location>
</feature>
<evidence type="ECO:0000313" key="2">
    <source>
        <dbReference type="EMBL" id="GMI19816.1"/>
    </source>
</evidence>
<dbReference type="EMBL" id="BRYB01002454">
    <property type="protein sequence ID" value="GMI19816.1"/>
    <property type="molecule type" value="Genomic_DNA"/>
</dbReference>
<reference evidence="2 3" key="1">
    <citation type="journal article" date="2023" name="Commun. Biol.">
        <title>Genome analysis of Parmales, the sister group of diatoms, reveals the evolutionary specialization of diatoms from phago-mixotrophs to photoautotrophs.</title>
        <authorList>
            <person name="Ban H."/>
            <person name="Sato S."/>
            <person name="Yoshikawa S."/>
            <person name="Yamada K."/>
            <person name="Nakamura Y."/>
            <person name="Ichinomiya M."/>
            <person name="Sato N."/>
            <person name="Blanc-Mathieu R."/>
            <person name="Endo H."/>
            <person name="Kuwata A."/>
            <person name="Ogata H."/>
        </authorList>
    </citation>
    <scope>NUCLEOTIDE SEQUENCE [LARGE SCALE GENOMIC DNA]</scope>
</reference>
<proteinExistence type="predicted"/>
<name>A0ABQ6M5H4_9STRA</name>
<comment type="caution">
    <text evidence="2">The sequence shown here is derived from an EMBL/GenBank/DDBJ whole genome shotgun (WGS) entry which is preliminary data.</text>
</comment>